<keyword evidence="5" id="KW-0472">Membrane</keyword>
<comment type="caution">
    <text evidence="8">The sequence shown here is derived from an EMBL/GenBank/DDBJ whole genome shotgun (WGS) entry which is preliminary data.</text>
</comment>
<feature type="domain" description="Transmembrane protein TMEM132 fifth" evidence="7">
    <location>
        <begin position="226"/>
        <end position="355"/>
    </location>
</feature>
<dbReference type="InterPro" id="IPR026307">
    <property type="entry name" value="TMEM132"/>
</dbReference>
<organism evidence="8 10">
    <name type="scientific">Didymodactylos carnosus</name>
    <dbReference type="NCBI Taxonomy" id="1234261"/>
    <lineage>
        <taxon>Eukaryota</taxon>
        <taxon>Metazoa</taxon>
        <taxon>Spiralia</taxon>
        <taxon>Gnathifera</taxon>
        <taxon>Rotifera</taxon>
        <taxon>Eurotatoria</taxon>
        <taxon>Bdelloidea</taxon>
        <taxon>Philodinida</taxon>
        <taxon>Philodinidae</taxon>
        <taxon>Didymodactylos</taxon>
    </lineage>
</organism>
<protein>
    <submittedName>
        <fullName evidence="8">Uncharacterized protein</fullName>
    </submittedName>
</protein>
<dbReference type="Proteomes" id="UP000663829">
    <property type="component" value="Unassembled WGS sequence"/>
</dbReference>
<sequence>CRVSHYFSIQSIQMSILTLTNYHLNISHEPISRSMRELDINVIVTQTFDSDENDQFLVDLATIEFLIDQNRLYQSHNNSFVNLTIDWFVILPSSTNDSLLNETQNDVLLFRVPINVRIDDIQTIVAITDTTLAFNTAILSATTVQYPLRILSVNYSGFIDDQIQAICHTDSPHLLQVDQYCTNYYFSGHERGWSGMSTSSKIIYKYGKYLRYLDIRVYMPDKPLRLELSDQILSRIHGWFVKDRGLNLKEIQFEKEKRRHQIKNKYNNIDVIDDDDDDDDDENTRCYAVYQQAMVDVYTKFYTMNDDGNRGYLFNNLDVQITSFVRLHMETDDNQIAMIKDGKVIGVGPGKTNVK</sequence>
<comment type="subcellular location">
    <subcellularLocation>
        <location evidence="1">Membrane</location>
        <topology evidence="1">Single-pass type I membrane protein</topology>
    </subcellularLocation>
</comment>
<feature type="non-terminal residue" evidence="8">
    <location>
        <position position="355"/>
    </location>
</feature>
<evidence type="ECO:0000313" key="9">
    <source>
        <dbReference type="EMBL" id="CAF4456828.1"/>
    </source>
</evidence>
<reference evidence="8" key="1">
    <citation type="submission" date="2021-02" db="EMBL/GenBank/DDBJ databases">
        <authorList>
            <person name="Nowell W R."/>
        </authorList>
    </citation>
    <scope>NUCLEOTIDE SEQUENCE</scope>
</reference>
<dbReference type="EMBL" id="CAJOBC010098827">
    <property type="protein sequence ID" value="CAF4456828.1"/>
    <property type="molecule type" value="Genomic_DNA"/>
</dbReference>
<name>A0A815ZU77_9BILA</name>
<dbReference type="GO" id="GO:0016020">
    <property type="term" value="C:membrane"/>
    <property type="evidence" value="ECO:0007669"/>
    <property type="project" value="UniProtKB-SubCell"/>
</dbReference>
<evidence type="ECO:0000256" key="5">
    <source>
        <dbReference type="ARBA" id="ARBA00023136"/>
    </source>
</evidence>
<dbReference type="OrthoDB" id="10026202at2759"/>
<dbReference type="AlphaFoldDB" id="A0A815ZU77"/>
<keyword evidence="4" id="KW-1133">Transmembrane helix</keyword>
<dbReference type="Pfam" id="PF16070">
    <property type="entry name" value="Ig_TMEM132_4th"/>
    <property type="match status" value="1"/>
</dbReference>
<dbReference type="PANTHER" id="PTHR13388:SF11">
    <property type="entry name" value="DETONATOR, ISOFORM E"/>
    <property type="match status" value="1"/>
</dbReference>
<accession>A0A815ZU77</accession>
<evidence type="ECO:0000256" key="2">
    <source>
        <dbReference type="ARBA" id="ARBA00006166"/>
    </source>
</evidence>
<evidence type="ECO:0000256" key="1">
    <source>
        <dbReference type="ARBA" id="ARBA00004479"/>
    </source>
</evidence>
<evidence type="ECO:0000313" key="8">
    <source>
        <dbReference type="EMBL" id="CAF1586885.1"/>
    </source>
</evidence>
<dbReference type="PANTHER" id="PTHR13388">
    <property type="entry name" value="DETONATOR, ISOFORM E"/>
    <property type="match status" value="1"/>
</dbReference>
<dbReference type="EMBL" id="CAJNOQ010032773">
    <property type="protein sequence ID" value="CAF1586885.1"/>
    <property type="molecule type" value="Genomic_DNA"/>
</dbReference>
<dbReference type="InterPro" id="IPR031437">
    <property type="entry name" value="Ig_TMEM132_4th"/>
</dbReference>
<dbReference type="InterPro" id="IPR055423">
    <property type="entry name" value="Ig_TMEM132_5th"/>
</dbReference>
<evidence type="ECO:0000256" key="3">
    <source>
        <dbReference type="ARBA" id="ARBA00022692"/>
    </source>
</evidence>
<keyword evidence="3" id="KW-0812">Transmembrane</keyword>
<dbReference type="Pfam" id="PF23486">
    <property type="entry name" value="Ig_TMEM132_5th"/>
    <property type="match status" value="1"/>
</dbReference>
<evidence type="ECO:0000259" key="7">
    <source>
        <dbReference type="Pfam" id="PF23486"/>
    </source>
</evidence>
<comment type="similarity">
    <text evidence="2">Belongs to the TMEM132 family.</text>
</comment>
<feature type="domain" description="Transmembrane protein family 132 fourth" evidence="6">
    <location>
        <begin position="124"/>
        <end position="221"/>
    </location>
</feature>
<feature type="non-terminal residue" evidence="8">
    <location>
        <position position="1"/>
    </location>
</feature>
<evidence type="ECO:0000313" key="10">
    <source>
        <dbReference type="Proteomes" id="UP000663829"/>
    </source>
</evidence>
<proteinExistence type="inferred from homology"/>
<evidence type="ECO:0000256" key="4">
    <source>
        <dbReference type="ARBA" id="ARBA00022989"/>
    </source>
</evidence>
<evidence type="ECO:0000259" key="6">
    <source>
        <dbReference type="Pfam" id="PF16070"/>
    </source>
</evidence>
<gene>
    <name evidence="8" type="ORF">GPM918_LOCUS41479</name>
    <name evidence="9" type="ORF">SRO942_LOCUS42530</name>
</gene>
<dbReference type="Proteomes" id="UP000681722">
    <property type="component" value="Unassembled WGS sequence"/>
</dbReference>
<keyword evidence="10" id="KW-1185">Reference proteome</keyword>